<comment type="caution">
    <text evidence="1">The sequence shown here is derived from an EMBL/GenBank/DDBJ whole genome shotgun (WGS) entry which is preliminary data.</text>
</comment>
<dbReference type="OrthoDB" id="1731741at2759"/>
<dbReference type="GO" id="GO:0009451">
    <property type="term" value="P:RNA modification"/>
    <property type="evidence" value="ECO:0007669"/>
    <property type="project" value="InterPro"/>
</dbReference>
<evidence type="ECO:0008006" key="3">
    <source>
        <dbReference type="Google" id="ProtNLM"/>
    </source>
</evidence>
<dbReference type="PANTHER" id="PTHR47926">
    <property type="entry name" value="PENTATRICOPEPTIDE REPEAT-CONTAINING PROTEIN"/>
    <property type="match status" value="1"/>
</dbReference>
<dbReference type="InterPro" id="IPR046960">
    <property type="entry name" value="PPR_At4g14850-like_plant"/>
</dbReference>
<organism evidence="1 2">
    <name type="scientific">Acer yangbiense</name>
    <dbReference type="NCBI Taxonomy" id="1000413"/>
    <lineage>
        <taxon>Eukaryota</taxon>
        <taxon>Viridiplantae</taxon>
        <taxon>Streptophyta</taxon>
        <taxon>Embryophyta</taxon>
        <taxon>Tracheophyta</taxon>
        <taxon>Spermatophyta</taxon>
        <taxon>Magnoliopsida</taxon>
        <taxon>eudicotyledons</taxon>
        <taxon>Gunneridae</taxon>
        <taxon>Pentapetalae</taxon>
        <taxon>rosids</taxon>
        <taxon>malvids</taxon>
        <taxon>Sapindales</taxon>
        <taxon>Sapindaceae</taxon>
        <taxon>Hippocastanoideae</taxon>
        <taxon>Acereae</taxon>
        <taxon>Acer</taxon>
    </lineage>
</organism>
<dbReference type="Gene3D" id="1.25.40.10">
    <property type="entry name" value="Tetratricopeptide repeat domain"/>
    <property type="match status" value="1"/>
</dbReference>
<dbReference type="Proteomes" id="UP000323000">
    <property type="component" value="Chromosome 10"/>
</dbReference>
<reference evidence="2" key="1">
    <citation type="journal article" date="2019" name="Gigascience">
        <title>De novo genome assembly of the endangered Acer yangbiense, a plant species with extremely small populations endemic to Yunnan Province, China.</title>
        <authorList>
            <person name="Yang J."/>
            <person name="Wariss H.M."/>
            <person name="Tao L."/>
            <person name="Zhang R."/>
            <person name="Yun Q."/>
            <person name="Hollingsworth P."/>
            <person name="Dao Z."/>
            <person name="Luo G."/>
            <person name="Guo H."/>
            <person name="Ma Y."/>
            <person name="Sun W."/>
        </authorList>
    </citation>
    <scope>NUCLEOTIDE SEQUENCE [LARGE SCALE GENOMIC DNA]</scope>
    <source>
        <strain evidence="2">cv. Malutang</strain>
    </source>
</reference>
<gene>
    <name evidence="1" type="ORF">EZV62_022235</name>
</gene>
<sequence length="121" mass="14076">MPFEAVELFREMMIKTCETNPNSVTMSVYFKLLRKGLDSILPVISARVVMYAKLSWELTGLVEEGKRLFKSMQRDHKMRPGMEHYACMVDLLACKVVYRMRPKLSGNKIPSFSHLSRCMYC</sequence>
<keyword evidence="2" id="KW-1185">Reference proteome</keyword>
<evidence type="ECO:0000313" key="2">
    <source>
        <dbReference type="Proteomes" id="UP000323000"/>
    </source>
</evidence>
<protein>
    <recommendedName>
        <fullName evidence="3">Pentacotripeptide-repeat region of PRORP domain-containing protein</fullName>
    </recommendedName>
</protein>
<dbReference type="InterPro" id="IPR011990">
    <property type="entry name" value="TPR-like_helical_dom_sf"/>
</dbReference>
<dbReference type="AlphaFoldDB" id="A0A5C7HA38"/>
<name>A0A5C7HA38_9ROSI</name>
<dbReference type="EMBL" id="VAHF01000010">
    <property type="protein sequence ID" value="TXG53066.1"/>
    <property type="molecule type" value="Genomic_DNA"/>
</dbReference>
<evidence type="ECO:0000313" key="1">
    <source>
        <dbReference type="EMBL" id="TXG53066.1"/>
    </source>
</evidence>
<dbReference type="GO" id="GO:0003723">
    <property type="term" value="F:RNA binding"/>
    <property type="evidence" value="ECO:0007669"/>
    <property type="project" value="InterPro"/>
</dbReference>
<accession>A0A5C7HA38</accession>
<proteinExistence type="predicted"/>